<dbReference type="InterPro" id="IPR036388">
    <property type="entry name" value="WH-like_DNA-bd_sf"/>
</dbReference>
<sequence length="227" mass="26065">MTNALKVLIVEDEPKIVQILETYMEREGYQVSVLNDGIDAVEVIKETEPEFVILDLMLPNKDGFTICKEVRQFSTVPIIMLTARVDEIDRLMGLEFGADDYVCKPFSPREILARMRTIMRRLEASVQKEEELAYKGLKLNVDRFQCQVDSKDVDLTPVEFRLLQTLVSRPGVVHSRELLMKVCYVDERVVSTRTIDSHVKNLRSKLAKVLDGKELLHSIYGVGYKLE</sequence>
<evidence type="ECO:0000256" key="2">
    <source>
        <dbReference type="ARBA" id="ARBA00023012"/>
    </source>
</evidence>
<dbReference type="CDD" id="cd00383">
    <property type="entry name" value="trans_reg_C"/>
    <property type="match status" value="1"/>
</dbReference>
<evidence type="ECO:0000313" key="10">
    <source>
        <dbReference type="EMBL" id="TCS38777.1"/>
    </source>
</evidence>
<accession>A0A4R3HZE8</accession>
<keyword evidence="1 6" id="KW-0597">Phosphoprotein</keyword>
<keyword evidence="2" id="KW-0902">Two-component regulatory system</keyword>
<gene>
    <name evidence="10" type="ORF">BCF53_11551</name>
</gene>
<dbReference type="AlphaFoldDB" id="A0A4R3HZE8"/>
<dbReference type="EMBL" id="SLZR01000015">
    <property type="protein sequence ID" value="TCS38777.1"/>
    <property type="molecule type" value="Genomic_DNA"/>
</dbReference>
<dbReference type="Proteomes" id="UP000295793">
    <property type="component" value="Unassembled WGS sequence"/>
</dbReference>
<dbReference type="Gene3D" id="6.10.250.690">
    <property type="match status" value="1"/>
</dbReference>
<proteinExistence type="predicted"/>
<evidence type="ECO:0000256" key="7">
    <source>
        <dbReference type="PROSITE-ProRule" id="PRU01091"/>
    </source>
</evidence>
<evidence type="ECO:0000313" key="11">
    <source>
        <dbReference type="Proteomes" id="UP000295793"/>
    </source>
</evidence>
<dbReference type="PROSITE" id="PS50110">
    <property type="entry name" value="RESPONSE_REGULATORY"/>
    <property type="match status" value="1"/>
</dbReference>
<protein>
    <submittedName>
        <fullName evidence="10">Two-component system response regulator BaeR</fullName>
    </submittedName>
</protein>
<evidence type="ECO:0000259" key="8">
    <source>
        <dbReference type="PROSITE" id="PS50110"/>
    </source>
</evidence>
<dbReference type="InterPro" id="IPR016032">
    <property type="entry name" value="Sig_transdc_resp-reg_C-effctor"/>
</dbReference>
<feature type="domain" description="Response regulatory" evidence="8">
    <location>
        <begin position="6"/>
        <end position="119"/>
    </location>
</feature>
<keyword evidence="3" id="KW-0805">Transcription regulation</keyword>
<dbReference type="Gene3D" id="3.40.50.2300">
    <property type="match status" value="1"/>
</dbReference>
<reference evidence="10 11" key="1">
    <citation type="submission" date="2019-03" db="EMBL/GenBank/DDBJ databases">
        <title>Genomic Encyclopedia of Archaeal and Bacterial Type Strains, Phase II (KMG-II): from individual species to whole genera.</title>
        <authorList>
            <person name="Goeker M."/>
        </authorList>
    </citation>
    <scope>NUCLEOTIDE SEQUENCE [LARGE SCALE GENOMIC DNA]</scope>
    <source>
        <strain evidence="10 11">DSM 15388</strain>
    </source>
</reference>
<dbReference type="GO" id="GO:0005829">
    <property type="term" value="C:cytosol"/>
    <property type="evidence" value="ECO:0007669"/>
    <property type="project" value="TreeGrafter"/>
</dbReference>
<dbReference type="OrthoDB" id="9802426at2"/>
<keyword evidence="4 7" id="KW-0238">DNA-binding</keyword>
<comment type="caution">
    <text evidence="10">The sequence shown here is derived from an EMBL/GenBank/DDBJ whole genome shotgun (WGS) entry which is preliminary data.</text>
</comment>
<evidence type="ECO:0000256" key="5">
    <source>
        <dbReference type="ARBA" id="ARBA00023163"/>
    </source>
</evidence>
<feature type="modified residue" description="4-aspartylphosphate" evidence="6">
    <location>
        <position position="55"/>
    </location>
</feature>
<dbReference type="InterPro" id="IPR011006">
    <property type="entry name" value="CheY-like_superfamily"/>
</dbReference>
<dbReference type="InterPro" id="IPR039420">
    <property type="entry name" value="WalR-like"/>
</dbReference>
<dbReference type="PANTHER" id="PTHR48111:SF4">
    <property type="entry name" value="DNA-BINDING DUAL TRANSCRIPTIONAL REGULATOR OMPR"/>
    <property type="match status" value="1"/>
</dbReference>
<dbReference type="InterPro" id="IPR001867">
    <property type="entry name" value="OmpR/PhoB-type_DNA-bd"/>
</dbReference>
<evidence type="ECO:0000256" key="4">
    <source>
        <dbReference type="ARBA" id="ARBA00023125"/>
    </source>
</evidence>
<name>A0A4R3HZE8_9GAMM</name>
<keyword evidence="11" id="KW-1185">Reference proteome</keyword>
<dbReference type="SMART" id="SM00862">
    <property type="entry name" value="Trans_reg_C"/>
    <property type="match status" value="1"/>
</dbReference>
<dbReference type="SMART" id="SM00448">
    <property type="entry name" value="REC"/>
    <property type="match status" value="1"/>
</dbReference>
<keyword evidence="5" id="KW-0804">Transcription</keyword>
<evidence type="ECO:0000256" key="1">
    <source>
        <dbReference type="ARBA" id="ARBA00022553"/>
    </source>
</evidence>
<dbReference type="PROSITE" id="PS51755">
    <property type="entry name" value="OMPR_PHOB"/>
    <property type="match status" value="1"/>
</dbReference>
<dbReference type="RefSeq" id="WP_132702830.1">
    <property type="nucleotide sequence ID" value="NZ_SLZR01000015.1"/>
</dbReference>
<dbReference type="GO" id="GO:0000976">
    <property type="term" value="F:transcription cis-regulatory region binding"/>
    <property type="evidence" value="ECO:0007669"/>
    <property type="project" value="TreeGrafter"/>
</dbReference>
<evidence type="ECO:0000256" key="6">
    <source>
        <dbReference type="PROSITE-ProRule" id="PRU00169"/>
    </source>
</evidence>
<dbReference type="GO" id="GO:0006355">
    <property type="term" value="P:regulation of DNA-templated transcription"/>
    <property type="evidence" value="ECO:0007669"/>
    <property type="project" value="InterPro"/>
</dbReference>
<dbReference type="GO" id="GO:0032993">
    <property type="term" value="C:protein-DNA complex"/>
    <property type="evidence" value="ECO:0007669"/>
    <property type="project" value="TreeGrafter"/>
</dbReference>
<evidence type="ECO:0000259" key="9">
    <source>
        <dbReference type="PROSITE" id="PS51755"/>
    </source>
</evidence>
<evidence type="ECO:0000256" key="3">
    <source>
        <dbReference type="ARBA" id="ARBA00023015"/>
    </source>
</evidence>
<dbReference type="SUPFAM" id="SSF52172">
    <property type="entry name" value="CheY-like"/>
    <property type="match status" value="1"/>
</dbReference>
<dbReference type="SUPFAM" id="SSF46894">
    <property type="entry name" value="C-terminal effector domain of the bipartite response regulators"/>
    <property type="match status" value="1"/>
</dbReference>
<dbReference type="InterPro" id="IPR001789">
    <property type="entry name" value="Sig_transdc_resp-reg_receiver"/>
</dbReference>
<organism evidence="10 11">
    <name type="scientific">Reinekea marinisedimentorum</name>
    <dbReference type="NCBI Taxonomy" id="230495"/>
    <lineage>
        <taxon>Bacteria</taxon>
        <taxon>Pseudomonadati</taxon>
        <taxon>Pseudomonadota</taxon>
        <taxon>Gammaproteobacteria</taxon>
        <taxon>Oceanospirillales</taxon>
        <taxon>Saccharospirillaceae</taxon>
        <taxon>Reinekea</taxon>
    </lineage>
</organism>
<feature type="DNA-binding region" description="OmpR/PhoB-type" evidence="7">
    <location>
        <begin position="129"/>
        <end position="227"/>
    </location>
</feature>
<dbReference type="Gene3D" id="1.10.10.10">
    <property type="entry name" value="Winged helix-like DNA-binding domain superfamily/Winged helix DNA-binding domain"/>
    <property type="match status" value="1"/>
</dbReference>
<dbReference type="PANTHER" id="PTHR48111">
    <property type="entry name" value="REGULATOR OF RPOS"/>
    <property type="match status" value="1"/>
</dbReference>
<dbReference type="GO" id="GO:0000156">
    <property type="term" value="F:phosphorelay response regulator activity"/>
    <property type="evidence" value="ECO:0007669"/>
    <property type="project" value="TreeGrafter"/>
</dbReference>
<dbReference type="Pfam" id="PF00072">
    <property type="entry name" value="Response_reg"/>
    <property type="match status" value="1"/>
</dbReference>
<dbReference type="Pfam" id="PF00486">
    <property type="entry name" value="Trans_reg_C"/>
    <property type="match status" value="1"/>
</dbReference>
<dbReference type="FunFam" id="3.40.50.2300:FF:000001">
    <property type="entry name" value="DNA-binding response regulator PhoB"/>
    <property type="match status" value="1"/>
</dbReference>
<feature type="domain" description="OmpR/PhoB-type" evidence="9">
    <location>
        <begin position="129"/>
        <end position="227"/>
    </location>
</feature>